<dbReference type="AlphaFoldDB" id="A0A1D1VEW0"/>
<protein>
    <submittedName>
        <fullName evidence="1">Uncharacterized protein</fullName>
    </submittedName>
</protein>
<keyword evidence="2" id="KW-1185">Reference proteome</keyword>
<comment type="caution">
    <text evidence="1">The sequence shown here is derived from an EMBL/GenBank/DDBJ whole genome shotgun (WGS) entry which is preliminary data.</text>
</comment>
<reference evidence="1 2" key="1">
    <citation type="journal article" date="2016" name="Nat. Commun.">
        <title>Extremotolerant tardigrade genome and improved radiotolerance of human cultured cells by tardigrade-unique protein.</title>
        <authorList>
            <person name="Hashimoto T."/>
            <person name="Horikawa D.D."/>
            <person name="Saito Y."/>
            <person name="Kuwahara H."/>
            <person name="Kozuka-Hata H."/>
            <person name="Shin-I T."/>
            <person name="Minakuchi Y."/>
            <person name="Ohishi K."/>
            <person name="Motoyama A."/>
            <person name="Aizu T."/>
            <person name="Enomoto A."/>
            <person name="Kondo K."/>
            <person name="Tanaka S."/>
            <person name="Hara Y."/>
            <person name="Koshikawa S."/>
            <person name="Sagara H."/>
            <person name="Miura T."/>
            <person name="Yokobori S."/>
            <person name="Miyagawa K."/>
            <person name="Suzuki Y."/>
            <person name="Kubo T."/>
            <person name="Oyama M."/>
            <person name="Kohara Y."/>
            <person name="Fujiyama A."/>
            <person name="Arakawa K."/>
            <person name="Katayama T."/>
            <person name="Toyoda A."/>
            <person name="Kunieda T."/>
        </authorList>
    </citation>
    <scope>NUCLEOTIDE SEQUENCE [LARGE SCALE GENOMIC DNA]</scope>
    <source>
        <strain evidence="1 2">YOKOZUNA-1</strain>
    </source>
</reference>
<evidence type="ECO:0000313" key="2">
    <source>
        <dbReference type="Proteomes" id="UP000186922"/>
    </source>
</evidence>
<dbReference type="EMBL" id="BDGG01000004">
    <property type="protein sequence ID" value="GAU98622.1"/>
    <property type="molecule type" value="Genomic_DNA"/>
</dbReference>
<accession>A0A1D1VEW0</accession>
<gene>
    <name evidence="1" type="primary">RvY_09744</name>
    <name evidence="1" type="synonym">RvY_09744.1</name>
    <name evidence="1" type="ORF">RvY_09744-1</name>
</gene>
<sequence>MDHGSPRPKRVSTKEEWRHWWIGQSTHGSQRDACFLVWRGYTSSTDCARFSVLIQYEVAAISLYGRPPMDTLILDFQSAPARVPSGGKTDSCQWAFGGLFDHNGVQRRKDVSPHLFTAHDQFLGIPAQSRPYREI</sequence>
<proteinExistence type="predicted"/>
<name>A0A1D1VEW0_RAMVA</name>
<dbReference type="Proteomes" id="UP000186922">
    <property type="component" value="Unassembled WGS sequence"/>
</dbReference>
<evidence type="ECO:0000313" key="1">
    <source>
        <dbReference type="EMBL" id="GAU98622.1"/>
    </source>
</evidence>
<organism evidence="1 2">
    <name type="scientific">Ramazzottius varieornatus</name>
    <name type="common">Water bear</name>
    <name type="synonym">Tardigrade</name>
    <dbReference type="NCBI Taxonomy" id="947166"/>
    <lineage>
        <taxon>Eukaryota</taxon>
        <taxon>Metazoa</taxon>
        <taxon>Ecdysozoa</taxon>
        <taxon>Tardigrada</taxon>
        <taxon>Eutardigrada</taxon>
        <taxon>Parachela</taxon>
        <taxon>Hypsibioidea</taxon>
        <taxon>Ramazzottiidae</taxon>
        <taxon>Ramazzottius</taxon>
    </lineage>
</organism>